<dbReference type="GO" id="GO:0046872">
    <property type="term" value="F:metal ion binding"/>
    <property type="evidence" value="ECO:0007669"/>
    <property type="project" value="InterPro"/>
</dbReference>
<name>A0A7M4DS55_9MICO</name>
<dbReference type="Proteomes" id="UP000419743">
    <property type="component" value="Unassembled WGS sequence"/>
</dbReference>
<dbReference type="EMBL" id="CACRYJ010000068">
    <property type="protein sequence ID" value="VZO40299.1"/>
    <property type="molecule type" value="Genomic_DNA"/>
</dbReference>
<protein>
    <recommendedName>
        <fullName evidence="2">Mycothiol-dependent maleylpyruvate isomerase metal-binding domain-containing protein</fullName>
    </recommendedName>
</protein>
<evidence type="ECO:0000259" key="2">
    <source>
        <dbReference type="Pfam" id="PF11716"/>
    </source>
</evidence>
<dbReference type="RefSeq" id="WP_156743559.1">
    <property type="nucleotide sequence ID" value="NZ_CACRYJ010000068.1"/>
</dbReference>
<sequence>MSTTNTTDSTTDTTSTTAATGAASAPGIAAAHRRVGEPLLALLGSVPSDGWSASSPCEGWSARDVVRHLIETQREFLTGQELHLGPAPDVDADPAAAWRVHSARVSALLADPAISAQGFDGFFGPTTIGATFERFYVWDMVVHRWDIARATGGDEALTEYELDMIEAGADSFGPTLYMDGICGQAVDPPDGADRQTRLLARLGRAA</sequence>
<feature type="region of interest" description="Disordered" evidence="1">
    <location>
        <begin position="1"/>
        <end position="24"/>
    </location>
</feature>
<evidence type="ECO:0000313" key="4">
    <source>
        <dbReference type="Proteomes" id="UP000419743"/>
    </source>
</evidence>
<evidence type="ECO:0000256" key="1">
    <source>
        <dbReference type="SAM" id="MobiDB-lite"/>
    </source>
</evidence>
<evidence type="ECO:0000313" key="3">
    <source>
        <dbReference type="EMBL" id="VZO40299.1"/>
    </source>
</evidence>
<keyword evidence="4" id="KW-1185">Reference proteome</keyword>
<dbReference type="AlphaFoldDB" id="A0A7M4DS55"/>
<dbReference type="InterPro" id="IPR017517">
    <property type="entry name" value="Maleyloyr_isom"/>
</dbReference>
<reference evidence="3 4" key="1">
    <citation type="submission" date="2019-11" db="EMBL/GenBank/DDBJ databases">
        <authorList>
            <person name="Criscuolo A."/>
        </authorList>
    </citation>
    <scope>NUCLEOTIDE SEQUENCE [LARGE SCALE GENOMIC DNA]</scope>
    <source>
        <strain evidence="3">CIP111667</strain>
    </source>
</reference>
<dbReference type="Pfam" id="PF11716">
    <property type="entry name" value="MDMPI_N"/>
    <property type="match status" value="1"/>
</dbReference>
<feature type="domain" description="Mycothiol-dependent maleylpyruvate isomerase metal-binding" evidence="2">
    <location>
        <begin position="35"/>
        <end position="148"/>
    </location>
</feature>
<accession>A0A7M4DS55</accession>
<dbReference type="InterPro" id="IPR017520">
    <property type="entry name" value="CHP03086"/>
</dbReference>
<gene>
    <name evidence="3" type="ORF">HALOF300_05003</name>
</gene>
<dbReference type="NCBIfam" id="TIGR03083">
    <property type="entry name" value="maleylpyruvate isomerase family mycothiol-dependent enzyme"/>
    <property type="match status" value="1"/>
</dbReference>
<dbReference type="InterPro" id="IPR034660">
    <property type="entry name" value="DinB/YfiT-like"/>
</dbReference>
<comment type="caution">
    <text evidence="3">The sequence shown here is derived from an EMBL/GenBank/DDBJ whole genome shotgun (WGS) entry which is preliminary data.</text>
</comment>
<dbReference type="SUPFAM" id="SSF109854">
    <property type="entry name" value="DinB/YfiT-like putative metalloenzymes"/>
    <property type="match status" value="1"/>
</dbReference>
<dbReference type="Gene3D" id="1.20.120.450">
    <property type="entry name" value="dinb family like domain"/>
    <property type="match status" value="1"/>
</dbReference>
<organism evidence="3 4">
    <name type="scientific">Occultella aeris</name>
    <dbReference type="NCBI Taxonomy" id="2761496"/>
    <lineage>
        <taxon>Bacteria</taxon>
        <taxon>Bacillati</taxon>
        <taxon>Actinomycetota</taxon>
        <taxon>Actinomycetes</taxon>
        <taxon>Micrococcales</taxon>
        <taxon>Ruaniaceae</taxon>
        <taxon>Occultella</taxon>
    </lineage>
</organism>
<dbReference type="NCBIfam" id="TIGR03086">
    <property type="entry name" value="TIGR03086 family metal-binding protein"/>
    <property type="match status" value="1"/>
</dbReference>
<proteinExistence type="predicted"/>
<dbReference type="InterPro" id="IPR024344">
    <property type="entry name" value="MDMPI_metal-binding"/>
</dbReference>